<proteinExistence type="predicted"/>
<name>A0ACB9B737_9ASTR</name>
<gene>
    <name evidence="1" type="ORF">L1987_69371</name>
</gene>
<dbReference type="Proteomes" id="UP001056120">
    <property type="component" value="Linkage Group LG23"/>
</dbReference>
<evidence type="ECO:0000313" key="1">
    <source>
        <dbReference type="EMBL" id="KAI3717631.1"/>
    </source>
</evidence>
<keyword evidence="2" id="KW-1185">Reference proteome</keyword>
<organism evidence="1 2">
    <name type="scientific">Smallanthus sonchifolius</name>
    <dbReference type="NCBI Taxonomy" id="185202"/>
    <lineage>
        <taxon>Eukaryota</taxon>
        <taxon>Viridiplantae</taxon>
        <taxon>Streptophyta</taxon>
        <taxon>Embryophyta</taxon>
        <taxon>Tracheophyta</taxon>
        <taxon>Spermatophyta</taxon>
        <taxon>Magnoliopsida</taxon>
        <taxon>eudicotyledons</taxon>
        <taxon>Gunneridae</taxon>
        <taxon>Pentapetalae</taxon>
        <taxon>asterids</taxon>
        <taxon>campanulids</taxon>
        <taxon>Asterales</taxon>
        <taxon>Asteraceae</taxon>
        <taxon>Asteroideae</taxon>
        <taxon>Heliantheae alliance</taxon>
        <taxon>Millerieae</taxon>
        <taxon>Smallanthus</taxon>
    </lineage>
</organism>
<reference evidence="2" key="1">
    <citation type="journal article" date="2022" name="Mol. Ecol. Resour.">
        <title>The genomes of chicory, endive, great burdock and yacon provide insights into Asteraceae palaeo-polyploidization history and plant inulin production.</title>
        <authorList>
            <person name="Fan W."/>
            <person name="Wang S."/>
            <person name="Wang H."/>
            <person name="Wang A."/>
            <person name="Jiang F."/>
            <person name="Liu H."/>
            <person name="Zhao H."/>
            <person name="Xu D."/>
            <person name="Zhang Y."/>
        </authorList>
    </citation>
    <scope>NUCLEOTIDE SEQUENCE [LARGE SCALE GENOMIC DNA]</scope>
    <source>
        <strain evidence="2">cv. Yunnan</strain>
    </source>
</reference>
<accession>A0ACB9B737</accession>
<reference evidence="1 2" key="2">
    <citation type="journal article" date="2022" name="Mol. Ecol. Resour.">
        <title>The genomes of chicory, endive, great burdock and yacon provide insights into Asteraceae paleo-polyploidization history and plant inulin production.</title>
        <authorList>
            <person name="Fan W."/>
            <person name="Wang S."/>
            <person name="Wang H."/>
            <person name="Wang A."/>
            <person name="Jiang F."/>
            <person name="Liu H."/>
            <person name="Zhao H."/>
            <person name="Xu D."/>
            <person name="Zhang Y."/>
        </authorList>
    </citation>
    <scope>NUCLEOTIDE SEQUENCE [LARGE SCALE GENOMIC DNA]</scope>
    <source>
        <strain evidence="2">cv. Yunnan</strain>
        <tissue evidence="1">Leaves</tissue>
    </source>
</reference>
<sequence>MKDVSLVGIYEILKEIWGGVGWGVGGYLFVESEYRTDIGLEELKMKMCNFDGGFSTNEAYMCISNLRLLTG</sequence>
<comment type="caution">
    <text evidence="1">The sequence shown here is derived from an EMBL/GenBank/DDBJ whole genome shotgun (WGS) entry which is preliminary data.</text>
</comment>
<dbReference type="EMBL" id="CM042040">
    <property type="protein sequence ID" value="KAI3717631.1"/>
    <property type="molecule type" value="Genomic_DNA"/>
</dbReference>
<protein>
    <submittedName>
        <fullName evidence="1">Uncharacterized protein</fullName>
    </submittedName>
</protein>
<evidence type="ECO:0000313" key="2">
    <source>
        <dbReference type="Proteomes" id="UP001056120"/>
    </source>
</evidence>